<keyword evidence="2" id="KW-1185">Reference proteome</keyword>
<proteinExistence type="predicted"/>
<comment type="caution">
    <text evidence="1">The sequence shown here is derived from an EMBL/GenBank/DDBJ whole genome shotgun (WGS) entry which is preliminary data.</text>
</comment>
<dbReference type="EMBL" id="CM011674">
    <property type="protein sequence ID" value="TMS23300.1"/>
    <property type="molecule type" value="Genomic_DNA"/>
</dbReference>
<evidence type="ECO:0000313" key="2">
    <source>
        <dbReference type="Proteomes" id="UP000793456"/>
    </source>
</evidence>
<gene>
    <name evidence="1" type="ORF">E3U43_008606</name>
</gene>
<sequence length="117" mass="13165">MGGSSSKRTFLWQKKKKSPVEKAWCQLKGALPSKKRRKKSVLSLDKLKLDNLKKEKHSQKRFSLSTDKKEPISLKRLSLGNIRKGSIQSHLSPGRNEKEGGGLGKVGKQKKRGVNEK</sequence>
<accession>A0ACD3RV88</accession>
<dbReference type="Proteomes" id="UP000793456">
    <property type="component" value="Chromosome I"/>
</dbReference>
<reference evidence="1" key="1">
    <citation type="submission" date="2018-11" db="EMBL/GenBank/DDBJ databases">
        <title>The sequence and de novo assembly of Larimichthys crocea genome using PacBio and Hi-C technologies.</title>
        <authorList>
            <person name="Xu P."/>
            <person name="Chen B."/>
            <person name="Zhou Z."/>
            <person name="Ke Q."/>
            <person name="Wu Y."/>
            <person name="Bai H."/>
            <person name="Pu F."/>
        </authorList>
    </citation>
    <scope>NUCLEOTIDE SEQUENCE</scope>
    <source>
        <tissue evidence="1">Muscle</tissue>
    </source>
</reference>
<name>A0ACD3RV88_LARCR</name>
<evidence type="ECO:0000313" key="1">
    <source>
        <dbReference type="EMBL" id="TMS23300.1"/>
    </source>
</evidence>
<protein>
    <submittedName>
        <fullName evidence="1">Uncharacterized protein</fullName>
    </submittedName>
</protein>
<organism evidence="1 2">
    <name type="scientific">Larimichthys crocea</name>
    <name type="common">Large yellow croaker</name>
    <name type="synonym">Pseudosciaena crocea</name>
    <dbReference type="NCBI Taxonomy" id="215358"/>
    <lineage>
        <taxon>Eukaryota</taxon>
        <taxon>Metazoa</taxon>
        <taxon>Chordata</taxon>
        <taxon>Craniata</taxon>
        <taxon>Vertebrata</taxon>
        <taxon>Euteleostomi</taxon>
        <taxon>Actinopterygii</taxon>
        <taxon>Neopterygii</taxon>
        <taxon>Teleostei</taxon>
        <taxon>Neoteleostei</taxon>
        <taxon>Acanthomorphata</taxon>
        <taxon>Eupercaria</taxon>
        <taxon>Sciaenidae</taxon>
        <taxon>Larimichthys</taxon>
    </lineage>
</organism>